<keyword evidence="2" id="KW-0723">Serine/threonine-protein kinase</keyword>
<evidence type="ECO:0000256" key="7">
    <source>
        <dbReference type="ARBA" id="ARBA00047899"/>
    </source>
</evidence>
<evidence type="ECO:0000313" key="13">
    <source>
        <dbReference type="EMBL" id="ROR92057.1"/>
    </source>
</evidence>
<feature type="domain" description="PASTA" evidence="12">
    <location>
        <begin position="661"/>
        <end position="725"/>
    </location>
</feature>
<proteinExistence type="predicted"/>
<accession>A0A3N2CWZ0</accession>
<feature type="domain" description="PASTA" evidence="12">
    <location>
        <begin position="464"/>
        <end position="526"/>
    </location>
</feature>
<dbReference type="PROSITE" id="PS50011">
    <property type="entry name" value="PROTEIN_KINASE_DOM"/>
    <property type="match status" value="1"/>
</dbReference>
<name>A0A3N2CWZ0_9ACTN</name>
<feature type="domain" description="Protein kinase" evidence="11">
    <location>
        <begin position="17"/>
        <end position="280"/>
    </location>
</feature>
<dbReference type="Gene3D" id="3.30.10.20">
    <property type="match status" value="4"/>
</dbReference>
<dbReference type="CDD" id="cd14014">
    <property type="entry name" value="STKc_PknB_like"/>
    <property type="match status" value="1"/>
</dbReference>
<feature type="domain" description="PASTA" evidence="12">
    <location>
        <begin position="527"/>
        <end position="594"/>
    </location>
</feature>
<evidence type="ECO:0000256" key="8">
    <source>
        <dbReference type="ARBA" id="ARBA00048679"/>
    </source>
</evidence>
<dbReference type="PANTHER" id="PTHR43289:SF34">
    <property type="entry name" value="SERINE_THREONINE-PROTEIN KINASE YBDM-RELATED"/>
    <property type="match status" value="1"/>
</dbReference>
<evidence type="ECO:0000256" key="5">
    <source>
        <dbReference type="ARBA" id="ARBA00022777"/>
    </source>
</evidence>
<dbReference type="Proteomes" id="UP000281738">
    <property type="component" value="Unassembled WGS sequence"/>
</dbReference>
<dbReference type="InterPro" id="IPR008271">
    <property type="entry name" value="Ser/Thr_kinase_AS"/>
</dbReference>
<keyword evidence="10" id="KW-1133">Transmembrane helix</keyword>
<dbReference type="OrthoDB" id="9762169at2"/>
<keyword evidence="3" id="KW-0808">Transferase</keyword>
<dbReference type="InterPro" id="IPR005543">
    <property type="entry name" value="PASTA_dom"/>
</dbReference>
<dbReference type="EC" id="2.7.11.1" evidence="1"/>
<organism evidence="13 14">
    <name type="scientific">Nocardioides aurantiacus</name>
    <dbReference type="NCBI Taxonomy" id="86796"/>
    <lineage>
        <taxon>Bacteria</taxon>
        <taxon>Bacillati</taxon>
        <taxon>Actinomycetota</taxon>
        <taxon>Actinomycetes</taxon>
        <taxon>Propionibacteriales</taxon>
        <taxon>Nocardioidaceae</taxon>
        <taxon>Nocardioides</taxon>
    </lineage>
</organism>
<dbReference type="CDD" id="cd06577">
    <property type="entry name" value="PASTA_pknB"/>
    <property type="match status" value="4"/>
</dbReference>
<keyword evidence="10" id="KW-0812">Transmembrane</keyword>
<dbReference type="SMART" id="SM00740">
    <property type="entry name" value="PASTA"/>
    <property type="match status" value="4"/>
</dbReference>
<dbReference type="Pfam" id="PF00069">
    <property type="entry name" value="Pkinase"/>
    <property type="match status" value="1"/>
</dbReference>
<evidence type="ECO:0000256" key="3">
    <source>
        <dbReference type="ARBA" id="ARBA00022679"/>
    </source>
</evidence>
<dbReference type="InterPro" id="IPR000719">
    <property type="entry name" value="Prot_kinase_dom"/>
</dbReference>
<evidence type="ECO:0000256" key="6">
    <source>
        <dbReference type="ARBA" id="ARBA00022840"/>
    </source>
</evidence>
<comment type="caution">
    <text evidence="13">The sequence shown here is derived from an EMBL/GenBank/DDBJ whole genome shotgun (WGS) entry which is preliminary data.</text>
</comment>
<keyword evidence="4" id="KW-0547">Nucleotide-binding</keyword>
<reference evidence="13 14" key="1">
    <citation type="submission" date="2018-11" db="EMBL/GenBank/DDBJ databases">
        <title>Sequencing the genomes of 1000 actinobacteria strains.</title>
        <authorList>
            <person name="Klenk H.-P."/>
        </authorList>
    </citation>
    <scope>NUCLEOTIDE SEQUENCE [LARGE SCALE GENOMIC DNA]</scope>
    <source>
        <strain evidence="13 14">DSM 12652</strain>
    </source>
</reference>
<keyword evidence="6" id="KW-0067">ATP-binding</keyword>
<keyword evidence="14" id="KW-1185">Reference proteome</keyword>
<dbReference type="AlphaFoldDB" id="A0A3N2CWZ0"/>
<dbReference type="InterPro" id="IPR011009">
    <property type="entry name" value="Kinase-like_dom_sf"/>
</dbReference>
<dbReference type="EMBL" id="RKHO01000001">
    <property type="protein sequence ID" value="ROR92057.1"/>
    <property type="molecule type" value="Genomic_DNA"/>
</dbReference>
<feature type="compositionally biased region" description="Basic and acidic residues" evidence="9">
    <location>
        <begin position="341"/>
        <end position="361"/>
    </location>
</feature>
<dbReference type="PROSITE" id="PS51178">
    <property type="entry name" value="PASTA"/>
    <property type="match status" value="4"/>
</dbReference>
<sequence length="725" mass="76728">MDRTRDALTGRVLDGRYRLGARIARGGMATVHEAVDLRLDRPVAVKVMHEGLAADDEFVRRFQREARSAARLSDPHVTAVFDTGDDDGTLFLVMELVPGRTLRDLIRSEAPVQPARALALVEPVLSALAAAHRAGIVHRDVKPENVLLADDGRVKVADFGLSRAVNAETQHSATGGVLIGTVSYLAPELVVDGTADARTDVYAAGVVLFELLTGSKPHQAENPIQVAYKHVHEDVPPPSSRVPGLPAYLDALVARATSREPALRPADAQVLLQQVRRVRLALDQGVLEDDELTTDLAPVALARSAGGVVEELDAATTDEIPDILAPAEAARAARSDLTDRADLTDSADDHEHTRTVRRDDLGVDTVYDQEQDRSPDGSGGRGALLAPPRPPQQRRGDDGVPGWGSERLVGGPGGDGRDEDHDDEWPHERRHRRGRGPVALLLVLLLAAGAAGAGWWFGVGRYTDAPAVLGLSQAAAESRLEAAGLDLRVGDPAYSETVPRGRIVATDPEPGGRVLQDGTVVAVLSRGPERHDVPAVAGRTLDAAQQALLDARLGFGEAVERFSPEVPKGQVVTSDPVAGTALRRDAAVDLVVSKGPRPITVRDWTGEDADEAQAALEKRGFEVEVSEENSDSVDAETVIGQSPDSGTAFKGDTVELTVSKGPVLVEVPDVVRMGVAAATARLEAAGFDVEVEESSLYIGVQYVVATDPGAGGRAPRGSTVTLSIV</sequence>
<dbReference type="FunFam" id="3.30.200.20:FF:000035">
    <property type="entry name" value="Serine/threonine protein kinase Stk1"/>
    <property type="match status" value="1"/>
</dbReference>
<feature type="transmembrane region" description="Helical" evidence="10">
    <location>
        <begin position="438"/>
        <end position="457"/>
    </location>
</feature>
<dbReference type="GO" id="GO:0005524">
    <property type="term" value="F:ATP binding"/>
    <property type="evidence" value="ECO:0007669"/>
    <property type="project" value="UniProtKB-KW"/>
</dbReference>
<evidence type="ECO:0000256" key="10">
    <source>
        <dbReference type="SAM" id="Phobius"/>
    </source>
</evidence>
<comment type="catalytic activity">
    <reaction evidence="8">
        <text>L-seryl-[protein] + ATP = O-phospho-L-seryl-[protein] + ADP + H(+)</text>
        <dbReference type="Rhea" id="RHEA:17989"/>
        <dbReference type="Rhea" id="RHEA-COMP:9863"/>
        <dbReference type="Rhea" id="RHEA-COMP:11604"/>
        <dbReference type="ChEBI" id="CHEBI:15378"/>
        <dbReference type="ChEBI" id="CHEBI:29999"/>
        <dbReference type="ChEBI" id="CHEBI:30616"/>
        <dbReference type="ChEBI" id="CHEBI:83421"/>
        <dbReference type="ChEBI" id="CHEBI:456216"/>
        <dbReference type="EC" id="2.7.11.1"/>
    </reaction>
</comment>
<gene>
    <name evidence="13" type="ORF">EDD33_2941</name>
</gene>
<dbReference type="PROSITE" id="PS00108">
    <property type="entry name" value="PROTEIN_KINASE_ST"/>
    <property type="match status" value="1"/>
</dbReference>
<dbReference type="Pfam" id="PF03793">
    <property type="entry name" value="PASTA"/>
    <property type="match status" value="4"/>
</dbReference>
<dbReference type="PANTHER" id="PTHR43289">
    <property type="entry name" value="MITOGEN-ACTIVATED PROTEIN KINASE KINASE KINASE 20-RELATED"/>
    <property type="match status" value="1"/>
</dbReference>
<dbReference type="SUPFAM" id="SSF56112">
    <property type="entry name" value="Protein kinase-like (PK-like)"/>
    <property type="match status" value="1"/>
</dbReference>
<keyword evidence="10" id="KW-0472">Membrane</keyword>
<feature type="region of interest" description="Disordered" evidence="9">
    <location>
        <begin position="341"/>
        <end position="431"/>
    </location>
</feature>
<feature type="domain" description="PASTA" evidence="12">
    <location>
        <begin position="595"/>
        <end position="660"/>
    </location>
</feature>
<evidence type="ECO:0000313" key="14">
    <source>
        <dbReference type="Proteomes" id="UP000281738"/>
    </source>
</evidence>
<evidence type="ECO:0000256" key="1">
    <source>
        <dbReference type="ARBA" id="ARBA00012513"/>
    </source>
</evidence>
<feature type="compositionally biased region" description="Basic and acidic residues" evidence="9">
    <location>
        <begin position="415"/>
        <end position="427"/>
    </location>
</feature>
<evidence type="ECO:0000259" key="12">
    <source>
        <dbReference type="PROSITE" id="PS51178"/>
    </source>
</evidence>
<dbReference type="FunFam" id="1.10.510.10:FF:000021">
    <property type="entry name" value="Serine/threonine protein kinase"/>
    <property type="match status" value="1"/>
</dbReference>
<evidence type="ECO:0000256" key="2">
    <source>
        <dbReference type="ARBA" id="ARBA00022527"/>
    </source>
</evidence>
<comment type="catalytic activity">
    <reaction evidence="7">
        <text>L-threonyl-[protein] + ATP = O-phospho-L-threonyl-[protein] + ADP + H(+)</text>
        <dbReference type="Rhea" id="RHEA:46608"/>
        <dbReference type="Rhea" id="RHEA-COMP:11060"/>
        <dbReference type="Rhea" id="RHEA-COMP:11605"/>
        <dbReference type="ChEBI" id="CHEBI:15378"/>
        <dbReference type="ChEBI" id="CHEBI:30013"/>
        <dbReference type="ChEBI" id="CHEBI:30616"/>
        <dbReference type="ChEBI" id="CHEBI:61977"/>
        <dbReference type="ChEBI" id="CHEBI:456216"/>
        <dbReference type="EC" id="2.7.11.1"/>
    </reaction>
</comment>
<protein>
    <recommendedName>
        <fullName evidence="1">non-specific serine/threonine protein kinase</fullName>
        <ecNumber evidence="1">2.7.11.1</ecNumber>
    </recommendedName>
</protein>
<evidence type="ECO:0000256" key="4">
    <source>
        <dbReference type="ARBA" id="ARBA00022741"/>
    </source>
</evidence>
<dbReference type="Gene3D" id="3.30.200.20">
    <property type="entry name" value="Phosphorylase Kinase, domain 1"/>
    <property type="match status" value="1"/>
</dbReference>
<dbReference type="Gene3D" id="1.10.510.10">
    <property type="entry name" value="Transferase(Phosphotransferase) domain 1"/>
    <property type="match status" value="1"/>
</dbReference>
<dbReference type="SMART" id="SM00220">
    <property type="entry name" value="S_TKc"/>
    <property type="match status" value="1"/>
</dbReference>
<keyword evidence="5 13" id="KW-0418">Kinase</keyword>
<evidence type="ECO:0000256" key="9">
    <source>
        <dbReference type="SAM" id="MobiDB-lite"/>
    </source>
</evidence>
<dbReference type="RefSeq" id="WP_123391672.1">
    <property type="nucleotide sequence ID" value="NZ_RKHO01000001.1"/>
</dbReference>
<dbReference type="GO" id="GO:0045717">
    <property type="term" value="P:negative regulation of fatty acid biosynthetic process"/>
    <property type="evidence" value="ECO:0007669"/>
    <property type="project" value="UniProtKB-ARBA"/>
</dbReference>
<dbReference type="GO" id="GO:0004674">
    <property type="term" value="F:protein serine/threonine kinase activity"/>
    <property type="evidence" value="ECO:0007669"/>
    <property type="project" value="UniProtKB-KW"/>
</dbReference>
<evidence type="ECO:0000259" key="11">
    <source>
        <dbReference type="PROSITE" id="PS50011"/>
    </source>
</evidence>